<feature type="transmembrane region" description="Helical" evidence="1">
    <location>
        <begin position="102"/>
        <end position="124"/>
    </location>
</feature>
<feature type="transmembrane region" description="Helical" evidence="1">
    <location>
        <begin position="65"/>
        <end position="95"/>
    </location>
</feature>
<keyword evidence="1" id="KW-1133">Transmembrane helix</keyword>
<dbReference type="Proteomes" id="UP000441586">
    <property type="component" value="Unassembled WGS sequence"/>
</dbReference>
<dbReference type="EMBL" id="WSFO01000001">
    <property type="protein sequence ID" value="KAE9632616.1"/>
    <property type="molecule type" value="Genomic_DNA"/>
</dbReference>
<organism evidence="2 3">
    <name type="scientific">Parasedimentitalea maritima</name>
    <dbReference type="NCBI Taxonomy" id="2578117"/>
    <lineage>
        <taxon>Bacteria</taxon>
        <taxon>Pseudomonadati</taxon>
        <taxon>Pseudomonadota</taxon>
        <taxon>Alphaproteobacteria</taxon>
        <taxon>Rhodobacterales</taxon>
        <taxon>Paracoccaceae</taxon>
        <taxon>Parasedimentitalea</taxon>
    </lineage>
</organism>
<feature type="transmembrane region" description="Helical" evidence="1">
    <location>
        <begin position="20"/>
        <end position="45"/>
    </location>
</feature>
<keyword evidence="1" id="KW-0812">Transmembrane</keyword>
<gene>
    <name evidence="2" type="ORF">GP644_02250</name>
</gene>
<dbReference type="RefSeq" id="WP_158976715.1">
    <property type="nucleotide sequence ID" value="NZ_WSFO01000001.1"/>
</dbReference>
<proteinExistence type="predicted"/>
<evidence type="ECO:0000256" key="1">
    <source>
        <dbReference type="SAM" id="Phobius"/>
    </source>
</evidence>
<feature type="transmembrane region" description="Helical" evidence="1">
    <location>
        <begin position="130"/>
        <end position="153"/>
    </location>
</feature>
<comment type="caution">
    <text evidence="2">The sequence shown here is derived from an EMBL/GenBank/DDBJ whole genome shotgun (WGS) entry which is preliminary data.</text>
</comment>
<name>A0A6A4REY0_9RHOB</name>
<evidence type="ECO:0000313" key="2">
    <source>
        <dbReference type="EMBL" id="KAE9632616.1"/>
    </source>
</evidence>
<protein>
    <submittedName>
        <fullName evidence="2">Uncharacterized protein</fullName>
    </submittedName>
</protein>
<sequence length="163" mass="17915">MFGDFKMTTFIKFTVPDNRFIGFLLLAPIATSLCLLALTVVFLAVQPTLVLLFPSAKEGLDEAIMVLPVMQLIAGMSPIFGGLQYLLFGGVALWIYQQNNPITPWACALLLFAVNGAVTAAIYLFVDQEFGALCLMLGSFFAPLWGLVFALFYKRFTRQGANL</sequence>
<evidence type="ECO:0000313" key="3">
    <source>
        <dbReference type="Proteomes" id="UP000441586"/>
    </source>
</evidence>
<reference evidence="2 3" key="1">
    <citation type="submission" date="2019-12" db="EMBL/GenBank/DDBJ databases">
        <authorList>
            <person name="Zhang Y.-J."/>
        </authorList>
    </citation>
    <scope>NUCLEOTIDE SEQUENCE [LARGE SCALE GENOMIC DNA]</scope>
    <source>
        <strain evidence="2 3">H18S-6</strain>
    </source>
</reference>
<accession>A0A6A4REY0</accession>
<dbReference type="AlphaFoldDB" id="A0A6A4REY0"/>
<keyword evidence="1" id="KW-0472">Membrane</keyword>